<dbReference type="Proteomes" id="UP001187343">
    <property type="component" value="Unassembled WGS sequence"/>
</dbReference>
<dbReference type="AlphaFoldDB" id="A0AA88PBG0"/>
<evidence type="ECO:0000259" key="9">
    <source>
        <dbReference type="PROSITE" id="PS50118"/>
    </source>
</evidence>
<dbReference type="InterPro" id="IPR050140">
    <property type="entry name" value="SRY-related_HMG-box_TF-like"/>
</dbReference>
<dbReference type="InterPro" id="IPR009071">
    <property type="entry name" value="HMG_box_dom"/>
</dbReference>
<accession>A0AA88PBG0</accession>
<dbReference type="PIRSF" id="PIRSF038098">
    <property type="entry name" value="SOX-12/11/4a"/>
    <property type="match status" value="1"/>
</dbReference>
<comment type="caution">
    <text evidence="10">The sequence shown here is derived from an EMBL/GenBank/DDBJ whole genome shotgun (WGS) entry which is preliminary data.</text>
</comment>
<evidence type="ECO:0000256" key="3">
    <source>
        <dbReference type="ARBA" id="ARBA00023125"/>
    </source>
</evidence>
<dbReference type="SUPFAM" id="SSF47095">
    <property type="entry name" value="HMG-box"/>
    <property type="match status" value="1"/>
</dbReference>
<dbReference type="Pfam" id="PF00505">
    <property type="entry name" value="HMG_box"/>
    <property type="match status" value="1"/>
</dbReference>
<keyword evidence="3 6" id="KW-0238">DNA-binding</keyword>
<dbReference type="PANTHER" id="PTHR10270:SF295">
    <property type="entry name" value="TRANSCRIPTION FACTOR SOX"/>
    <property type="match status" value="1"/>
</dbReference>
<dbReference type="GO" id="GO:0000978">
    <property type="term" value="F:RNA polymerase II cis-regulatory region sequence-specific DNA binding"/>
    <property type="evidence" value="ECO:0007669"/>
    <property type="project" value="TreeGrafter"/>
</dbReference>
<protein>
    <recommendedName>
        <fullName evidence="6">Transcription factor SOX</fullName>
    </recommendedName>
</protein>
<reference evidence="10" key="1">
    <citation type="submission" date="2023-08" db="EMBL/GenBank/DDBJ databases">
        <title>Chromosome-level Genome Assembly of mud carp (Cirrhinus molitorella).</title>
        <authorList>
            <person name="Liu H."/>
        </authorList>
    </citation>
    <scope>NUCLEOTIDE SEQUENCE</scope>
    <source>
        <strain evidence="10">Prfri</strain>
        <tissue evidence="10">Muscle</tissue>
    </source>
</reference>
<evidence type="ECO:0000256" key="8">
    <source>
        <dbReference type="SAM" id="MobiDB-lite"/>
    </source>
</evidence>
<feature type="domain" description="HMG box" evidence="9">
    <location>
        <begin position="53"/>
        <end position="121"/>
    </location>
</feature>
<feature type="region of interest" description="Disordered" evidence="8">
    <location>
        <begin position="237"/>
        <end position="282"/>
    </location>
</feature>
<keyword evidence="2 6" id="KW-0805">Transcription regulation</keyword>
<dbReference type="GO" id="GO:0048593">
    <property type="term" value="P:camera-type eye morphogenesis"/>
    <property type="evidence" value="ECO:0007669"/>
    <property type="project" value="TreeGrafter"/>
</dbReference>
<feature type="compositionally biased region" description="Low complexity" evidence="8">
    <location>
        <begin position="253"/>
        <end position="282"/>
    </location>
</feature>
<evidence type="ECO:0000313" key="10">
    <source>
        <dbReference type="EMBL" id="KAK2874267.1"/>
    </source>
</evidence>
<evidence type="ECO:0000256" key="6">
    <source>
        <dbReference type="PIRNR" id="PIRNR038098"/>
    </source>
</evidence>
<evidence type="ECO:0000256" key="2">
    <source>
        <dbReference type="ARBA" id="ARBA00023015"/>
    </source>
</evidence>
<keyword evidence="5 6" id="KW-0539">Nucleus</keyword>
<dbReference type="GO" id="GO:0001228">
    <property type="term" value="F:DNA-binding transcription activator activity, RNA polymerase II-specific"/>
    <property type="evidence" value="ECO:0007669"/>
    <property type="project" value="TreeGrafter"/>
</dbReference>
<evidence type="ECO:0000313" key="11">
    <source>
        <dbReference type="Proteomes" id="UP001187343"/>
    </source>
</evidence>
<dbReference type="FunFam" id="1.10.30.10:FF:000007">
    <property type="entry name" value="Transcription factor SOX"/>
    <property type="match status" value="1"/>
</dbReference>
<dbReference type="PANTHER" id="PTHR10270">
    <property type="entry name" value="SOX TRANSCRIPTION FACTOR"/>
    <property type="match status" value="1"/>
</dbReference>
<sequence length="417" mass="46669">MVQQRTHKYSSVMDGNSTREVFVGLAAEDDAEVFGHVPSSKDPNWCKTPTGHIKRPMNAFMVWSQIERRKIMEQWPDMHNAEISKRLGKRWKLLPDYEKIPFIKEAERLRLKHMADYPDYKYRPRKKSKCSTPVKLGEKLPMKSSKPHSGRSVGLSCKGLKIRPASAKPKMNFNGNKYKSYSESVSDDDTMDVNIESPVTMQGEHNPSSHFVLHQQATVPSENQQPVPELRVKVPISQTSSLSSENECQALPESTTGEPRGSTSGRSSTPTSTSSSSLVSSVCSDEELDEELLHIISNSMPMDCSALDKDFEAFHANSGSHFDFPDYCTPEVNEMISGDLLVPSISDLVQQLLCRGRTLRLPSVCRGGEVCEGGLPHRFAEMHVMSAVWLQLPRSGREICVCQLAPIDSLRDRLSRS</sequence>
<dbReference type="GO" id="GO:0000122">
    <property type="term" value="P:negative regulation of transcription by RNA polymerase II"/>
    <property type="evidence" value="ECO:0007669"/>
    <property type="project" value="TreeGrafter"/>
</dbReference>
<dbReference type="InterPro" id="IPR017386">
    <property type="entry name" value="SOX-12/11/4"/>
</dbReference>
<dbReference type="GO" id="GO:0030182">
    <property type="term" value="P:neuron differentiation"/>
    <property type="evidence" value="ECO:0007669"/>
    <property type="project" value="TreeGrafter"/>
</dbReference>
<feature type="region of interest" description="Disordered" evidence="8">
    <location>
        <begin position="137"/>
        <end position="158"/>
    </location>
</feature>
<feature type="compositionally biased region" description="Polar residues" evidence="8">
    <location>
        <begin position="237"/>
        <end position="247"/>
    </location>
</feature>
<comment type="subcellular location">
    <subcellularLocation>
        <location evidence="1 6">Nucleus</location>
    </subcellularLocation>
</comment>
<dbReference type="InterPro" id="IPR036910">
    <property type="entry name" value="HMG_box_dom_sf"/>
</dbReference>
<feature type="DNA-binding region" description="HMG box" evidence="7">
    <location>
        <begin position="53"/>
        <end position="121"/>
    </location>
</feature>
<dbReference type="CDD" id="cd22038">
    <property type="entry name" value="HMG-box_SoxC_SOX12"/>
    <property type="match status" value="1"/>
</dbReference>
<keyword evidence="11" id="KW-1185">Reference proteome</keyword>
<dbReference type="GO" id="GO:0005634">
    <property type="term" value="C:nucleus"/>
    <property type="evidence" value="ECO:0007669"/>
    <property type="project" value="UniProtKB-SubCell"/>
</dbReference>
<dbReference type="Gene3D" id="1.10.30.10">
    <property type="entry name" value="High mobility group box domain"/>
    <property type="match status" value="1"/>
</dbReference>
<evidence type="ECO:0000256" key="4">
    <source>
        <dbReference type="ARBA" id="ARBA00023163"/>
    </source>
</evidence>
<proteinExistence type="predicted"/>
<organism evidence="10 11">
    <name type="scientific">Cirrhinus molitorella</name>
    <name type="common">mud carp</name>
    <dbReference type="NCBI Taxonomy" id="172907"/>
    <lineage>
        <taxon>Eukaryota</taxon>
        <taxon>Metazoa</taxon>
        <taxon>Chordata</taxon>
        <taxon>Craniata</taxon>
        <taxon>Vertebrata</taxon>
        <taxon>Euteleostomi</taxon>
        <taxon>Actinopterygii</taxon>
        <taxon>Neopterygii</taxon>
        <taxon>Teleostei</taxon>
        <taxon>Ostariophysi</taxon>
        <taxon>Cypriniformes</taxon>
        <taxon>Cyprinidae</taxon>
        <taxon>Labeoninae</taxon>
        <taxon>Labeonini</taxon>
        <taxon>Cirrhinus</taxon>
    </lineage>
</organism>
<dbReference type="SMART" id="SM00398">
    <property type="entry name" value="HMG"/>
    <property type="match status" value="1"/>
</dbReference>
<dbReference type="GO" id="GO:0007420">
    <property type="term" value="P:brain development"/>
    <property type="evidence" value="ECO:0007669"/>
    <property type="project" value="TreeGrafter"/>
</dbReference>
<evidence type="ECO:0000256" key="1">
    <source>
        <dbReference type="ARBA" id="ARBA00004123"/>
    </source>
</evidence>
<evidence type="ECO:0000256" key="7">
    <source>
        <dbReference type="PROSITE-ProRule" id="PRU00267"/>
    </source>
</evidence>
<keyword evidence="4 6" id="KW-0804">Transcription</keyword>
<gene>
    <name evidence="10" type="ORF">Q8A67_021420</name>
</gene>
<evidence type="ECO:0000256" key="5">
    <source>
        <dbReference type="ARBA" id="ARBA00023242"/>
    </source>
</evidence>
<dbReference type="EMBL" id="JAUYZG010000021">
    <property type="protein sequence ID" value="KAK2874267.1"/>
    <property type="molecule type" value="Genomic_DNA"/>
</dbReference>
<dbReference type="PROSITE" id="PS50118">
    <property type="entry name" value="HMG_BOX_2"/>
    <property type="match status" value="1"/>
</dbReference>
<name>A0AA88PBG0_9TELE</name>